<keyword evidence="6" id="KW-0325">Glycoprotein</keyword>
<dbReference type="GO" id="GO:0016020">
    <property type="term" value="C:membrane"/>
    <property type="evidence" value="ECO:0007669"/>
    <property type="project" value="UniProtKB-SubCell"/>
</dbReference>
<dbReference type="SUPFAM" id="SSF51445">
    <property type="entry name" value="(Trans)glycosidases"/>
    <property type="match status" value="1"/>
</dbReference>
<evidence type="ECO:0000256" key="5">
    <source>
        <dbReference type="ARBA" id="ARBA00023157"/>
    </source>
</evidence>
<dbReference type="GO" id="GO:0005975">
    <property type="term" value="P:carbohydrate metabolic process"/>
    <property type="evidence" value="ECO:0007669"/>
    <property type="project" value="InterPro"/>
</dbReference>
<dbReference type="InterPro" id="IPR011013">
    <property type="entry name" value="Gal_mutarotase_sf_dom"/>
</dbReference>
<keyword evidence="11" id="KW-1185">Reference proteome</keyword>
<dbReference type="WBParaSite" id="HCON_00041180-00001">
    <property type="protein sequence ID" value="HCON_00041180-00001"/>
    <property type="gene ID" value="HCON_00041180"/>
</dbReference>
<reference evidence="12" key="1">
    <citation type="submission" date="2020-12" db="UniProtKB">
        <authorList>
            <consortium name="WormBaseParasite"/>
        </authorList>
    </citation>
    <scope>IDENTIFICATION</scope>
    <source>
        <strain evidence="12">MHco3</strain>
    </source>
</reference>
<dbReference type="InterPro" id="IPR013780">
    <property type="entry name" value="Glyco_hydro_b"/>
</dbReference>
<dbReference type="GO" id="GO:0030246">
    <property type="term" value="F:carbohydrate binding"/>
    <property type="evidence" value="ECO:0007669"/>
    <property type="project" value="InterPro"/>
</dbReference>
<evidence type="ECO:0000259" key="10">
    <source>
        <dbReference type="PROSITE" id="PS51448"/>
    </source>
</evidence>
<dbReference type="Pfam" id="PF01055">
    <property type="entry name" value="Glyco_hydro_31_2nd"/>
    <property type="match status" value="1"/>
</dbReference>
<dbReference type="OMA" id="FNYPNDP"/>
<accession>A0A7I4Y1S7</accession>
<dbReference type="InterPro" id="IPR017853">
    <property type="entry name" value="GH"/>
</dbReference>
<dbReference type="InterPro" id="IPR000519">
    <property type="entry name" value="P_trefoil_dom"/>
</dbReference>
<keyword evidence="5" id="KW-1015">Disulfide bond</keyword>
<name>A0A7I4Y1S7_HAECO</name>
<evidence type="ECO:0000256" key="3">
    <source>
        <dbReference type="ARBA" id="ARBA00022801"/>
    </source>
</evidence>
<dbReference type="PROSITE" id="PS51448">
    <property type="entry name" value="P_TREFOIL_2"/>
    <property type="match status" value="1"/>
</dbReference>
<comment type="similarity">
    <text evidence="2 9">Belongs to the glycosyl hydrolase 31 family.</text>
</comment>
<dbReference type="Gene3D" id="4.10.110.10">
    <property type="entry name" value="Spasmolytic Protein, domain 1"/>
    <property type="match status" value="1"/>
</dbReference>
<dbReference type="PANTHER" id="PTHR22762:SF133">
    <property type="entry name" value="P-TYPE DOMAIN-CONTAINING PROTEIN"/>
    <property type="match status" value="1"/>
</dbReference>
<sequence>MDCHPEKGADEQRCEKRGCRWRPPSWQHIQQGTYGTEPWCILENEIGYEQEGSDGSIITLRRAKRDNQPWSKDFERIKLKTENIGKTLNVKIFAEGRFEPPVGLPRNPSSSADTLLFDAKSLRTMPLWKQKSYDIFYFIIRRKSTGRHVFDTSLGNLIFADKFLQIAAYLSSDAMYGWGENVHPTLKHDFSNYRTWGMFARDEPPDSSKLSTKNLYGVHPFYMAMEPDGKAHGVFILNSNAQEVTTAPGPAIIYRTIGGILDLYFFPGPTPEEVTQQYLALIGTPFLPAYWALGFQLSRYGYEDLDHLKRIIERNREAGVPLETVVVDIDYMDRYKIFTVGEKFAGMPEYLKEVQSWGMRVVLIYDPAIQVDHEAFERGIKEGARFIEWEHDDQVMRSIQNQYPLVKDTKIMLGVVWPDRHVAFPDFLDPTNATQNWWIQEIVRFHEKVPHDGIWIDMNEPANFGTNEKKPWYFEEQDHPNVEPLKCPSNSVEREWEAPPFQTHSVYHYDGESSLASKTLCMTAMQGDGKLRFYDVKNLYGWSEAKATQQAQHTAMGKRGVVISRSTFPSAGRYAGHWLGDNTATWEDLRSSIIGALEFNMFGIPYVGANICGFNGNSPEELCLRWQQLGAFYPFMRNHNTKLGAPQDPAQWPKVVEATKKATFFRYKYLPYLYSLHFIASTKGGTVIRPMFYEYPDDVITHDLSYQFLWGPSMLIAPVVYEKATSVKVYLPKDDWFSLYDFNYGRVFQRGLQEFPAPTTWLIPVFVRELKDRGKNKGKAEGVLYWDDGESVIESFATHNYYQWSFKYQRNFKGERLMITTERQAKSLTIPTLDKIEIFHYEHSTEPTKFELNGRQIEASAYLDREKKILFISAKNLIDMSTGATVNFSWSHSHEGMVESRNDGGSTTSSGPEGNVVSDGKWDLQIDVFNQPASVLQPCSKAMKSQNRLLSIVVTTIFFLWYFVDRWFQQSL</sequence>
<dbReference type="InterPro" id="IPR048395">
    <property type="entry name" value="Glyco_hydro_31_C"/>
</dbReference>
<comment type="subcellular location">
    <subcellularLocation>
        <location evidence="1">Membrane</location>
    </subcellularLocation>
</comment>
<evidence type="ECO:0000256" key="8">
    <source>
        <dbReference type="PROSITE-ProRule" id="PRU00779"/>
    </source>
</evidence>
<keyword evidence="7 9" id="KW-0326">Glycosidase</keyword>
<dbReference type="PANTHER" id="PTHR22762">
    <property type="entry name" value="ALPHA-GLUCOSIDASE"/>
    <property type="match status" value="1"/>
</dbReference>
<evidence type="ECO:0000313" key="12">
    <source>
        <dbReference type="WBParaSite" id="HCON_00041180-00001"/>
    </source>
</evidence>
<comment type="caution">
    <text evidence="8">Lacks conserved residue(s) required for the propagation of feature annotation.</text>
</comment>
<dbReference type="AlphaFoldDB" id="A0A7I4Y1S7"/>
<dbReference type="InterPro" id="IPR030458">
    <property type="entry name" value="Glyco_hydro_31_AS"/>
</dbReference>
<dbReference type="PROSITE" id="PS00129">
    <property type="entry name" value="GLYCOSYL_HYDROL_F31_1"/>
    <property type="match status" value="1"/>
</dbReference>
<dbReference type="InterPro" id="IPR044913">
    <property type="entry name" value="P_trefoil_dom_sf"/>
</dbReference>
<protein>
    <submittedName>
        <fullName evidence="12">P-type domain-containing protein</fullName>
    </submittedName>
</protein>
<evidence type="ECO:0000256" key="2">
    <source>
        <dbReference type="ARBA" id="ARBA00007806"/>
    </source>
</evidence>
<feature type="domain" description="P-type" evidence="10">
    <location>
        <begin position="1"/>
        <end position="44"/>
    </location>
</feature>
<evidence type="ECO:0000256" key="7">
    <source>
        <dbReference type="ARBA" id="ARBA00023295"/>
    </source>
</evidence>
<evidence type="ECO:0000256" key="6">
    <source>
        <dbReference type="ARBA" id="ARBA00023180"/>
    </source>
</evidence>
<keyword evidence="3 9" id="KW-0378">Hydrolase</keyword>
<dbReference type="Pfam" id="PF21365">
    <property type="entry name" value="Glyco_hydro_31_3rd"/>
    <property type="match status" value="1"/>
</dbReference>
<proteinExistence type="inferred from homology"/>
<dbReference type="OrthoDB" id="1334205at2759"/>
<evidence type="ECO:0000256" key="9">
    <source>
        <dbReference type="RuleBase" id="RU361185"/>
    </source>
</evidence>
<dbReference type="SUPFAM" id="SSF51011">
    <property type="entry name" value="Glycosyl hydrolase domain"/>
    <property type="match status" value="1"/>
</dbReference>
<evidence type="ECO:0000256" key="1">
    <source>
        <dbReference type="ARBA" id="ARBA00004370"/>
    </source>
</evidence>
<dbReference type="GO" id="GO:0004558">
    <property type="term" value="F:alpha-1,4-glucosidase activity"/>
    <property type="evidence" value="ECO:0007669"/>
    <property type="project" value="TreeGrafter"/>
</dbReference>
<dbReference type="SUPFAM" id="SSF74650">
    <property type="entry name" value="Galactose mutarotase-like"/>
    <property type="match status" value="1"/>
</dbReference>
<dbReference type="Proteomes" id="UP000025227">
    <property type="component" value="Unplaced"/>
</dbReference>
<evidence type="ECO:0000256" key="4">
    <source>
        <dbReference type="ARBA" id="ARBA00023136"/>
    </source>
</evidence>
<keyword evidence="4" id="KW-0472">Membrane</keyword>
<dbReference type="InterPro" id="IPR000322">
    <property type="entry name" value="Glyco_hydro_31_TIM"/>
</dbReference>
<dbReference type="Gene3D" id="2.60.40.1760">
    <property type="entry name" value="glycosyl hydrolase (family 31)"/>
    <property type="match status" value="1"/>
</dbReference>
<evidence type="ECO:0000313" key="11">
    <source>
        <dbReference type="Proteomes" id="UP000025227"/>
    </source>
</evidence>
<dbReference type="CDD" id="cd06602">
    <property type="entry name" value="GH31_MGAM_SI_GAA"/>
    <property type="match status" value="1"/>
</dbReference>
<dbReference type="Gene3D" id="3.20.20.80">
    <property type="entry name" value="Glycosidases"/>
    <property type="match status" value="1"/>
</dbReference>
<dbReference type="CDD" id="cd14752">
    <property type="entry name" value="GH31_N"/>
    <property type="match status" value="1"/>
</dbReference>
<organism evidence="11 12">
    <name type="scientific">Haemonchus contortus</name>
    <name type="common">Barber pole worm</name>
    <dbReference type="NCBI Taxonomy" id="6289"/>
    <lineage>
        <taxon>Eukaryota</taxon>
        <taxon>Metazoa</taxon>
        <taxon>Ecdysozoa</taxon>
        <taxon>Nematoda</taxon>
        <taxon>Chromadorea</taxon>
        <taxon>Rhabditida</taxon>
        <taxon>Rhabditina</taxon>
        <taxon>Rhabditomorpha</taxon>
        <taxon>Strongyloidea</taxon>
        <taxon>Trichostrongylidae</taxon>
        <taxon>Haemonchus</taxon>
    </lineage>
</organism>
<dbReference type="Gene3D" id="2.60.40.1180">
    <property type="entry name" value="Golgi alpha-mannosidase II"/>
    <property type="match status" value="2"/>
</dbReference>